<keyword evidence="4" id="KW-0963">Cytoplasm</keyword>
<name>Q1JY30_DESA6</name>
<reference evidence="11" key="1">
    <citation type="submission" date="2006-05" db="EMBL/GenBank/DDBJ databases">
        <title>Annotation of the draft genome assembly of Desulfuromonas acetoxidans DSM 684.</title>
        <authorList>
            <consortium name="US DOE Joint Genome Institute (JGI-ORNL)"/>
            <person name="Larimer F."/>
            <person name="Land M."/>
            <person name="Hauser L."/>
        </authorList>
    </citation>
    <scope>NUCLEOTIDE SEQUENCE [LARGE SCALE GENOMIC DNA]</scope>
    <source>
        <strain evidence="11">DSM 684</strain>
    </source>
</reference>
<comment type="similarity">
    <text evidence="2">Belongs to the TsaE family.</text>
</comment>
<keyword evidence="6" id="KW-0479">Metal-binding</keyword>
<keyword evidence="5" id="KW-0819">tRNA processing</keyword>
<evidence type="ECO:0000256" key="6">
    <source>
        <dbReference type="ARBA" id="ARBA00022723"/>
    </source>
</evidence>
<evidence type="ECO:0000256" key="2">
    <source>
        <dbReference type="ARBA" id="ARBA00007599"/>
    </source>
</evidence>
<evidence type="ECO:0000313" key="11">
    <source>
        <dbReference type="EMBL" id="EAT15166.1"/>
    </source>
</evidence>
<dbReference type="GO" id="GO:0005524">
    <property type="term" value="F:ATP binding"/>
    <property type="evidence" value="ECO:0007669"/>
    <property type="project" value="UniProtKB-KW"/>
</dbReference>
<reference evidence="11" key="2">
    <citation type="submission" date="2006-05" db="EMBL/GenBank/DDBJ databases">
        <title>Sequencing of the draft genome and assembly of Desulfuromonas acetoxidans DSM 684.</title>
        <authorList>
            <consortium name="US DOE Joint Genome Institute (JGI-PGF)"/>
            <person name="Copeland A."/>
            <person name="Lucas S."/>
            <person name="Lapidus A."/>
            <person name="Barry K."/>
            <person name="Detter J.C."/>
            <person name="Glavina del Rio T."/>
            <person name="Hammon N."/>
            <person name="Israni S."/>
            <person name="Dalin E."/>
            <person name="Tice H."/>
            <person name="Bruce D."/>
            <person name="Pitluck S."/>
            <person name="Richardson P."/>
        </authorList>
    </citation>
    <scope>NUCLEOTIDE SEQUENCE [LARGE SCALE GENOMIC DNA]</scope>
    <source>
        <strain evidence="11">DSM 684</strain>
    </source>
</reference>
<comment type="caution">
    <text evidence="11">The sequence shown here is derived from an EMBL/GenBank/DDBJ whole genome shotgun (WGS) entry which is preliminary data.</text>
</comment>
<dbReference type="SUPFAM" id="SSF52540">
    <property type="entry name" value="P-loop containing nucleoside triphosphate hydrolases"/>
    <property type="match status" value="1"/>
</dbReference>
<organism evidence="11 12">
    <name type="scientific">Desulfuromonas acetoxidans (strain DSM 684 / 11070)</name>
    <dbReference type="NCBI Taxonomy" id="281689"/>
    <lineage>
        <taxon>Bacteria</taxon>
        <taxon>Pseudomonadati</taxon>
        <taxon>Thermodesulfobacteriota</taxon>
        <taxon>Desulfuromonadia</taxon>
        <taxon>Desulfuromonadales</taxon>
        <taxon>Desulfuromonadaceae</taxon>
        <taxon>Desulfuromonas</taxon>
    </lineage>
</organism>
<dbReference type="RefSeq" id="WP_006001428.1">
    <property type="nucleotide sequence ID" value="NZ_AAEW02000013.1"/>
</dbReference>
<dbReference type="PANTHER" id="PTHR33540:SF2">
    <property type="entry name" value="TRNA THREONYLCARBAMOYLADENOSINE BIOSYNTHESIS PROTEIN TSAE"/>
    <property type="match status" value="1"/>
</dbReference>
<keyword evidence="12" id="KW-1185">Reference proteome</keyword>
<dbReference type="Gene3D" id="3.40.50.300">
    <property type="entry name" value="P-loop containing nucleotide triphosphate hydrolases"/>
    <property type="match status" value="1"/>
</dbReference>
<dbReference type="GO" id="GO:0005737">
    <property type="term" value="C:cytoplasm"/>
    <property type="evidence" value="ECO:0007669"/>
    <property type="project" value="UniProtKB-SubCell"/>
</dbReference>
<comment type="subcellular location">
    <subcellularLocation>
        <location evidence="1">Cytoplasm</location>
    </subcellularLocation>
</comment>
<protein>
    <recommendedName>
        <fullName evidence="3">tRNA threonylcarbamoyladenosine biosynthesis protein TsaE</fullName>
    </recommendedName>
    <alternativeName>
        <fullName evidence="10">t(6)A37 threonylcarbamoyladenosine biosynthesis protein TsaE</fullName>
    </alternativeName>
</protein>
<evidence type="ECO:0000256" key="4">
    <source>
        <dbReference type="ARBA" id="ARBA00022490"/>
    </source>
</evidence>
<gene>
    <name evidence="11" type="ORF">Dace_0536</name>
</gene>
<evidence type="ECO:0000256" key="1">
    <source>
        <dbReference type="ARBA" id="ARBA00004496"/>
    </source>
</evidence>
<dbReference type="InterPro" id="IPR027417">
    <property type="entry name" value="P-loop_NTPase"/>
</dbReference>
<keyword evidence="9" id="KW-0460">Magnesium</keyword>
<dbReference type="GO" id="GO:0046872">
    <property type="term" value="F:metal ion binding"/>
    <property type="evidence" value="ECO:0007669"/>
    <property type="project" value="UniProtKB-KW"/>
</dbReference>
<dbReference type="AlphaFoldDB" id="Q1JY30"/>
<dbReference type="NCBIfam" id="TIGR00150">
    <property type="entry name" value="T6A_YjeE"/>
    <property type="match status" value="1"/>
</dbReference>
<dbReference type="Pfam" id="PF02367">
    <property type="entry name" value="TsaE"/>
    <property type="match status" value="1"/>
</dbReference>
<dbReference type="PANTHER" id="PTHR33540">
    <property type="entry name" value="TRNA THREONYLCARBAMOYLADENOSINE BIOSYNTHESIS PROTEIN TSAE"/>
    <property type="match status" value="1"/>
</dbReference>
<keyword evidence="8" id="KW-0067">ATP-binding</keyword>
<dbReference type="GO" id="GO:0002949">
    <property type="term" value="P:tRNA threonylcarbamoyladenosine modification"/>
    <property type="evidence" value="ECO:0007669"/>
    <property type="project" value="InterPro"/>
</dbReference>
<keyword evidence="7" id="KW-0547">Nucleotide-binding</keyword>
<dbReference type="EMBL" id="AAEW02000013">
    <property type="protein sequence ID" value="EAT15166.1"/>
    <property type="molecule type" value="Genomic_DNA"/>
</dbReference>
<evidence type="ECO:0000313" key="12">
    <source>
        <dbReference type="Proteomes" id="UP000005695"/>
    </source>
</evidence>
<evidence type="ECO:0000256" key="3">
    <source>
        <dbReference type="ARBA" id="ARBA00019010"/>
    </source>
</evidence>
<evidence type="ECO:0000256" key="7">
    <source>
        <dbReference type="ARBA" id="ARBA00022741"/>
    </source>
</evidence>
<accession>Q1JY30</accession>
<proteinExistence type="inferred from homology"/>
<evidence type="ECO:0000256" key="8">
    <source>
        <dbReference type="ARBA" id="ARBA00022840"/>
    </source>
</evidence>
<sequence length="164" mass="18069">MVLLDLNSASEQQTLRLGEALGKLFPAGSLILLHGDLGAGKTCLASGIARGVGVDPDVPITSPTYTLLNCYEGRLPLYHFDLYRLGGEEELEELGFDEYFHGDGVALVEWPERCPGLEEGAVLVEMAYVDEHQRHIRLQTSEPFCREHDACCRAIRCLADCFDG</sequence>
<evidence type="ECO:0000256" key="10">
    <source>
        <dbReference type="ARBA" id="ARBA00032441"/>
    </source>
</evidence>
<dbReference type="InterPro" id="IPR003442">
    <property type="entry name" value="T6A_TsaE"/>
</dbReference>
<evidence type="ECO:0000256" key="9">
    <source>
        <dbReference type="ARBA" id="ARBA00022842"/>
    </source>
</evidence>
<dbReference type="Proteomes" id="UP000005695">
    <property type="component" value="Unassembled WGS sequence"/>
</dbReference>
<evidence type="ECO:0000256" key="5">
    <source>
        <dbReference type="ARBA" id="ARBA00022694"/>
    </source>
</evidence>